<dbReference type="RefSeq" id="WP_046991268.1">
    <property type="nucleotide sequence ID" value="NZ_JAIS01000034.1"/>
</dbReference>
<proteinExistence type="predicted"/>
<dbReference type="AlphaFoldDB" id="A0A837J7D9"/>
<dbReference type="InterPro" id="IPR027417">
    <property type="entry name" value="P-loop_NTPase"/>
</dbReference>
<dbReference type="EMBL" id="JAIS01000034">
    <property type="protein sequence ID" value="KLE02188.1"/>
    <property type="molecule type" value="Genomic_DNA"/>
</dbReference>
<dbReference type="Gene3D" id="3.40.50.300">
    <property type="entry name" value="P-loop containing nucleotide triphosphate hydrolases"/>
    <property type="match status" value="2"/>
</dbReference>
<dbReference type="GO" id="GO:0006302">
    <property type="term" value="P:double-strand break repair"/>
    <property type="evidence" value="ECO:0007669"/>
    <property type="project" value="TreeGrafter"/>
</dbReference>
<reference evidence="1 2" key="1">
    <citation type="submission" date="2014-01" db="EMBL/GenBank/DDBJ databases">
        <title>Development of a Comparative Genomic Fingerprinting Assay for High Resolution Genotyping of Arcobacter butzleri.</title>
        <authorList>
            <person name="Webb A.L."/>
            <person name="Inglis G.D."/>
            <person name="Kruczkiewicz P."/>
            <person name="Selinger L.B."/>
            <person name="Taboada E.N."/>
        </authorList>
    </citation>
    <scope>NUCLEOTIDE SEQUENCE [LARGE SCALE GENOMIC DNA]</scope>
    <source>
        <strain evidence="1 2">L351</strain>
    </source>
</reference>
<gene>
    <name evidence="1" type="ORF">AF76_02810</name>
</gene>
<dbReference type="Proteomes" id="UP000035526">
    <property type="component" value="Unassembled WGS sequence"/>
</dbReference>
<name>A0A837J7D9_9BACT</name>
<sequence length="470" mass="54810">MIEYLDLTNFKAYKKLKINIDKKNIVIYGDNGTGKSSIYESLKMFFFKQRLIDNISFRIEEKEQKINEVFSREYDNKLTLNFKIDINNEIIEANSKCKDLDFDVNLINLYSIKLTNTYKGGSEKGLYKTLNLKNLLLREYLSLNIEELSNKKDSIISEVNTLLIEFKEDIQIKIDSDFYISIIDSKRNITENEKYLNLYFNEAKLNLIVLLLIFNSIILLSNDSKDKVIVLDDFITSLDIANRTFLIKYLIETFNKEKFQLIILTHNLEFFNLVKYIIEEKIMINKNSWRFFQLYEIDNRTELSDIELTSIETIEKKIKEEPDSAGNLIRKRFENIIHGLAKDLILGSVEASNNTLTTIQNLDALYLKSSGTGRNQKFLTANNLLVEIEGKILEGTTNISEIKLLIDEYKISKENLTVIKNILNELKIYRKVIMHPLSHTESQFSIKELNKSLDLLRKLDASMIKIVNSL</sequence>
<evidence type="ECO:0000313" key="2">
    <source>
        <dbReference type="Proteomes" id="UP000035526"/>
    </source>
</evidence>
<evidence type="ECO:0000313" key="1">
    <source>
        <dbReference type="EMBL" id="KLE02188.1"/>
    </source>
</evidence>
<dbReference type="PANTHER" id="PTHR32182">
    <property type="entry name" value="DNA REPLICATION AND REPAIR PROTEIN RECF"/>
    <property type="match status" value="1"/>
</dbReference>
<organism evidence="1 2">
    <name type="scientific">Aliarcobacter butzleri L351</name>
    <dbReference type="NCBI Taxonomy" id="1447259"/>
    <lineage>
        <taxon>Bacteria</taxon>
        <taxon>Pseudomonadati</taxon>
        <taxon>Campylobacterota</taxon>
        <taxon>Epsilonproteobacteria</taxon>
        <taxon>Campylobacterales</taxon>
        <taxon>Arcobacteraceae</taxon>
        <taxon>Aliarcobacter</taxon>
    </lineage>
</organism>
<accession>A0A837J7D9</accession>
<dbReference type="GO" id="GO:0000731">
    <property type="term" value="P:DNA synthesis involved in DNA repair"/>
    <property type="evidence" value="ECO:0007669"/>
    <property type="project" value="TreeGrafter"/>
</dbReference>
<protein>
    <recommendedName>
        <fullName evidence="3">RecF/RecN/SMC N-terminal domain-containing protein</fullName>
    </recommendedName>
</protein>
<comment type="caution">
    <text evidence="1">The sequence shown here is derived from an EMBL/GenBank/DDBJ whole genome shotgun (WGS) entry which is preliminary data.</text>
</comment>
<dbReference type="SUPFAM" id="SSF52540">
    <property type="entry name" value="P-loop containing nucleoside triphosphate hydrolases"/>
    <property type="match status" value="1"/>
</dbReference>
<dbReference type="PANTHER" id="PTHR32182:SF0">
    <property type="entry name" value="DNA REPLICATION AND REPAIR PROTEIN RECF"/>
    <property type="match status" value="1"/>
</dbReference>
<evidence type="ECO:0008006" key="3">
    <source>
        <dbReference type="Google" id="ProtNLM"/>
    </source>
</evidence>